<evidence type="ECO:0000256" key="5">
    <source>
        <dbReference type="SAM" id="Phobius"/>
    </source>
</evidence>
<proteinExistence type="predicted"/>
<evidence type="ECO:0000256" key="1">
    <source>
        <dbReference type="ARBA" id="ARBA00022475"/>
    </source>
</evidence>
<organism evidence="6 7">
    <name type="scientific">Cohnella lubricantis</name>
    <dbReference type="NCBI Taxonomy" id="2163172"/>
    <lineage>
        <taxon>Bacteria</taxon>
        <taxon>Bacillati</taxon>
        <taxon>Bacillota</taxon>
        <taxon>Bacilli</taxon>
        <taxon>Bacillales</taxon>
        <taxon>Paenibacillaceae</taxon>
        <taxon>Cohnella</taxon>
    </lineage>
</organism>
<dbReference type="EMBL" id="JACJVN010000041">
    <property type="protein sequence ID" value="MBB6677936.1"/>
    <property type="molecule type" value="Genomic_DNA"/>
</dbReference>
<keyword evidence="4 5" id="KW-0472">Membrane</keyword>
<keyword evidence="2 5" id="KW-0812">Transmembrane</keyword>
<comment type="caution">
    <text evidence="6">The sequence shown here is derived from an EMBL/GenBank/DDBJ whole genome shotgun (WGS) entry which is preliminary data.</text>
</comment>
<accession>A0A841TCN7</accession>
<sequence>MKFRASKISTMRTWGLLLVFGGMGLMVLGTSGILLFGQVGKIIAAIFMVFGLLTCAASMMIYFWVGMLSTSAPVIDCPECGKRTKMLGKTDRCMYCHTILTWDPEEATEGASVEMAAVETDRQTLSHT</sequence>
<dbReference type="InterPro" id="IPR020912">
    <property type="entry name" value="UPF0295"/>
</dbReference>
<name>A0A841TCN7_9BACL</name>
<gene>
    <name evidence="6" type="ORF">H4Q31_11440</name>
</gene>
<dbReference type="Proteomes" id="UP000574133">
    <property type="component" value="Unassembled WGS sequence"/>
</dbReference>
<evidence type="ECO:0000256" key="2">
    <source>
        <dbReference type="ARBA" id="ARBA00022692"/>
    </source>
</evidence>
<keyword evidence="7" id="KW-1185">Reference proteome</keyword>
<feature type="transmembrane region" description="Helical" evidence="5">
    <location>
        <begin position="42"/>
        <end position="65"/>
    </location>
</feature>
<evidence type="ECO:0000313" key="7">
    <source>
        <dbReference type="Proteomes" id="UP000574133"/>
    </source>
</evidence>
<evidence type="ECO:0000256" key="3">
    <source>
        <dbReference type="ARBA" id="ARBA00022989"/>
    </source>
</evidence>
<keyword evidence="1" id="KW-1003">Cell membrane</keyword>
<protein>
    <recommendedName>
        <fullName evidence="8">YgzB family protein</fullName>
    </recommendedName>
</protein>
<evidence type="ECO:0000256" key="4">
    <source>
        <dbReference type="ARBA" id="ARBA00023136"/>
    </source>
</evidence>
<evidence type="ECO:0000313" key="6">
    <source>
        <dbReference type="EMBL" id="MBB6677936.1"/>
    </source>
</evidence>
<dbReference type="NCBIfam" id="NF002796">
    <property type="entry name" value="PRK02935.1"/>
    <property type="match status" value="1"/>
</dbReference>
<dbReference type="Pfam" id="PF11023">
    <property type="entry name" value="DUF2614"/>
    <property type="match status" value="1"/>
</dbReference>
<dbReference type="AlphaFoldDB" id="A0A841TCN7"/>
<reference evidence="6 7" key="1">
    <citation type="submission" date="2020-08" db="EMBL/GenBank/DDBJ databases">
        <title>Cohnella phylogeny.</title>
        <authorList>
            <person name="Dunlap C."/>
        </authorList>
    </citation>
    <scope>NUCLEOTIDE SEQUENCE [LARGE SCALE GENOMIC DNA]</scope>
    <source>
        <strain evidence="6 7">DSM 103658</strain>
    </source>
</reference>
<keyword evidence="3 5" id="KW-1133">Transmembrane helix</keyword>
<feature type="transmembrane region" description="Helical" evidence="5">
    <location>
        <begin position="12"/>
        <end position="36"/>
    </location>
</feature>
<evidence type="ECO:0008006" key="8">
    <source>
        <dbReference type="Google" id="ProtNLM"/>
    </source>
</evidence>
<dbReference type="RefSeq" id="WP_185179214.1">
    <property type="nucleotide sequence ID" value="NZ_CBCSEP010000023.1"/>
</dbReference>